<dbReference type="Proteomes" id="UP000671914">
    <property type="component" value="Chromosome"/>
</dbReference>
<dbReference type="NCBIfam" id="TIGR01764">
    <property type="entry name" value="excise"/>
    <property type="match status" value="1"/>
</dbReference>
<protein>
    <submittedName>
        <fullName evidence="2">Helix-turn-helix domain-containing protein</fullName>
    </submittedName>
</protein>
<dbReference type="GO" id="GO:0003677">
    <property type="term" value="F:DNA binding"/>
    <property type="evidence" value="ECO:0007669"/>
    <property type="project" value="InterPro"/>
</dbReference>
<dbReference type="InterPro" id="IPR009061">
    <property type="entry name" value="DNA-bd_dom_put_sf"/>
</dbReference>
<dbReference type="SUPFAM" id="SSF46955">
    <property type="entry name" value="Putative DNA-binding domain"/>
    <property type="match status" value="1"/>
</dbReference>
<evidence type="ECO:0000313" key="2">
    <source>
        <dbReference type="EMBL" id="QTX05225.1"/>
    </source>
</evidence>
<proteinExistence type="predicted"/>
<dbReference type="KEGG" id="aarc:G127AT_03060"/>
<name>A0A975IP45_9MICO</name>
<keyword evidence="3" id="KW-1185">Reference proteome</keyword>
<dbReference type="EMBL" id="CP071696">
    <property type="protein sequence ID" value="QTX05225.1"/>
    <property type="molecule type" value="Genomic_DNA"/>
</dbReference>
<gene>
    <name evidence="2" type="ORF">G127AT_03060</name>
</gene>
<dbReference type="RefSeq" id="WP_210899642.1">
    <property type="nucleotide sequence ID" value="NZ_CP071696.1"/>
</dbReference>
<feature type="domain" description="Helix-turn-helix" evidence="1">
    <location>
        <begin position="12"/>
        <end position="61"/>
    </location>
</feature>
<reference evidence="2" key="1">
    <citation type="submission" date="2021-03" db="EMBL/GenBank/DDBJ databases">
        <title>Agromyces archimandritus sp. nov., isolated from the cockroach Archimandrita tessellata.</title>
        <authorList>
            <person name="Guzman J."/>
            <person name="Ortuzar M."/>
            <person name="Poehlein A."/>
            <person name="Daniel R."/>
            <person name="Trujillo M."/>
            <person name="Vilcinskas A."/>
        </authorList>
    </citation>
    <scope>NUCLEOTIDE SEQUENCE</scope>
    <source>
        <strain evidence="2">G127AT</strain>
    </source>
</reference>
<sequence>MTSTGSADLGRFLSIADTAELLAVDVAVVDELIKSGELPAIQIGSAGHWRIERAHLEAFIELKYEESQARALWNEAQFANVVELSGARGFGGRRS</sequence>
<dbReference type="InterPro" id="IPR041657">
    <property type="entry name" value="HTH_17"/>
</dbReference>
<evidence type="ECO:0000313" key="3">
    <source>
        <dbReference type="Proteomes" id="UP000671914"/>
    </source>
</evidence>
<evidence type="ECO:0000259" key="1">
    <source>
        <dbReference type="Pfam" id="PF12728"/>
    </source>
</evidence>
<dbReference type="AlphaFoldDB" id="A0A975IP45"/>
<dbReference type="Pfam" id="PF12728">
    <property type="entry name" value="HTH_17"/>
    <property type="match status" value="1"/>
</dbReference>
<dbReference type="InterPro" id="IPR010093">
    <property type="entry name" value="SinI_DNA-bd"/>
</dbReference>
<organism evidence="2 3">
    <name type="scientific">Agromyces archimandritae</name>
    <dbReference type="NCBI Taxonomy" id="2781962"/>
    <lineage>
        <taxon>Bacteria</taxon>
        <taxon>Bacillati</taxon>
        <taxon>Actinomycetota</taxon>
        <taxon>Actinomycetes</taxon>
        <taxon>Micrococcales</taxon>
        <taxon>Microbacteriaceae</taxon>
        <taxon>Agromyces</taxon>
    </lineage>
</organism>
<accession>A0A975IP45</accession>